<dbReference type="Pfam" id="PF14897">
    <property type="entry name" value="EpsG"/>
    <property type="match status" value="1"/>
</dbReference>
<keyword evidence="2" id="KW-0560">Oxidoreductase</keyword>
<keyword evidence="1" id="KW-0812">Transmembrane</keyword>
<dbReference type="GO" id="GO:0004497">
    <property type="term" value="F:monooxygenase activity"/>
    <property type="evidence" value="ECO:0007669"/>
    <property type="project" value="UniProtKB-KW"/>
</dbReference>
<dbReference type="RefSeq" id="WP_152209775.1">
    <property type="nucleotide sequence ID" value="NZ_WBVS01000005.1"/>
</dbReference>
<keyword evidence="3" id="KW-1185">Reference proteome</keyword>
<keyword evidence="1" id="KW-1133">Transmembrane helix</keyword>
<gene>
    <name evidence="2" type="ORF">F7D08_1169</name>
</gene>
<comment type="caution">
    <text evidence="2">The sequence shown here is derived from an EMBL/GenBank/DDBJ whole genome shotgun (WGS) entry which is preliminary data.</text>
</comment>
<feature type="transmembrane region" description="Helical" evidence="1">
    <location>
        <begin position="217"/>
        <end position="236"/>
    </location>
</feature>
<protein>
    <submittedName>
        <fullName evidence="2">Brp/Blh family beta-carotene 15,15'-monooxygenase</fullName>
    </submittedName>
</protein>
<keyword evidence="1" id="KW-0472">Membrane</keyword>
<feature type="transmembrane region" description="Helical" evidence="1">
    <location>
        <begin position="6"/>
        <end position="21"/>
    </location>
</feature>
<dbReference type="EMBL" id="WBVS01000005">
    <property type="protein sequence ID" value="KAB7788132.1"/>
    <property type="molecule type" value="Genomic_DNA"/>
</dbReference>
<dbReference type="InterPro" id="IPR049458">
    <property type="entry name" value="EpsG-like"/>
</dbReference>
<feature type="transmembrane region" description="Helical" evidence="1">
    <location>
        <begin position="109"/>
        <end position="127"/>
    </location>
</feature>
<reference evidence="2 3" key="1">
    <citation type="submission" date="2019-09" db="EMBL/GenBank/DDBJ databases">
        <title>Characterization of the phylogenetic diversity of two novel species belonging to the genus Bifidobacterium: Bifidobacterium cebidarum sp. nov. and Bifidobacterium leontopitheci sp. nov.</title>
        <authorList>
            <person name="Lugli G.A."/>
            <person name="Duranti S."/>
            <person name="Milani C."/>
            <person name="Turroni F."/>
            <person name="Ventura M."/>
        </authorList>
    </citation>
    <scope>NUCLEOTIDE SEQUENCE [LARGE SCALE GENOMIC DNA]</scope>
    <source>
        <strain evidence="2 3">LMG 31469</strain>
    </source>
</reference>
<keyword evidence="2" id="KW-0503">Monooxygenase</keyword>
<feature type="transmembrane region" description="Helical" evidence="1">
    <location>
        <begin position="289"/>
        <end position="307"/>
    </location>
</feature>
<evidence type="ECO:0000256" key="1">
    <source>
        <dbReference type="SAM" id="Phobius"/>
    </source>
</evidence>
<feature type="transmembrane region" description="Helical" evidence="1">
    <location>
        <begin position="256"/>
        <end position="277"/>
    </location>
</feature>
<dbReference type="Proteomes" id="UP000468413">
    <property type="component" value="Unassembled WGS sequence"/>
</dbReference>
<feature type="transmembrane region" description="Helical" evidence="1">
    <location>
        <begin position="341"/>
        <end position="357"/>
    </location>
</feature>
<sequence>MIYFVIFGISACISILSDYYIQKSHLGKKDVRVWFFAFIAITVVSILNGIRDYSIGTDIQVYGNSVFIYAAQSHSLTQFLDLCVNSIGMTEYGYALLNYIVARFSTSPHVFYLILGILTNSLVYWGITRMQKFSGIPLAWLTYLLVFYPSTLNLLRQSLAIAIIFVMCTYAFDKRYKLSVILIILAYTMHHSAILGFYLLFFIWLLQRKQDKKRHTFYLIIFSFLTASLYAIISWLNSTGYIQDKYSQYITIPSESISLANSILIRIPFIILILFILANNSTISLKQQILYIFIIGEILLLPLQLISATAFRISLYFGIFKILVYPNVLKEVQGLTFTKNAIYIAFLLFYFIWQIIIQGSNEVYPFVIANDLSLF</sequence>
<evidence type="ECO:0000313" key="3">
    <source>
        <dbReference type="Proteomes" id="UP000468413"/>
    </source>
</evidence>
<evidence type="ECO:0000313" key="2">
    <source>
        <dbReference type="EMBL" id="KAB7788132.1"/>
    </source>
</evidence>
<name>A0A6I1GBS5_9BIFI</name>
<feature type="transmembrane region" description="Helical" evidence="1">
    <location>
        <begin position="178"/>
        <end position="205"/>
    </location>
</feature>
<feature type="transmembrane region" description="Helical" evidence="1">
    <location>
        <begin position="139"/>
        <end position="172"/>
    </location>
</feature>
<organism evidence="2 3">
    <name type="scientific">Bifidobacterium cebidarum</name>
    <dbReference type="NCBI Taxonomy" id="2650773"/>
    <lineage>
        <taxon>Bacteria</taxon>
        <taxon>Bacillati</taxon>
        <taxon>Actinomycetota</taxon>
        <taxon>Actinomycetes</taxon>
        <taxon>Bifidobacteriales</taxon>
        <taxon>Bifidobacteriaceae</taxon>
        <taxon>Bifidobacterium</taxon>
    </lineage>
</organism>
<accession>A0A6I1GBS5</accession>
<feature type="transmembrane region" description="Helical" evidence="1">
    <location>
        <begin position="33"/>
        <end position="50"/>
    </location>
</feature>
<dbReference type="AlphaFoldDB" id="A0A6I1GBS5"/>
<proteinExistence type="predicted"/>